<evidence type="ECO:0000256" key="2">
    <source>
        <dbReference type="ARBA" id="ARBA00022679"/>
    </source>
</evidence>
<dbReference type="PANTHER" id="PTHR30582">
    <property type="entry name" value="L,D-TRANSPEPTIDASE"/>
    <property type="match status" value="1"/>
</dbReference>
<dbReference type="GO" id="GO:0008360">
    <property type="term" value="P:regulation of cell shape"/>
    <property type="evidence" value="ECO:0007669"/>
    <property type="project" value="UniProtKB-UniRule"/>
</dbReference>
<feature type="active site" description="Proton donor/acceptor" evidence="6">
    <location>
        <position position="436"/>
    </location>
</feature>
<keyword evidence="9" id="KW-1185">Reference proteome</keyword>
<keyword evidence="5 6" id="KW-0961">Cell wall biogenesis/degradation</keyword>
<dbReference type="InterPro" id="IPR050979">
    <property type="entry name" value="LD-transpeptidase"/>
</dbReference>
<dbReference type="Gene3D" id="2.40.440.10">
    <property type="entry name" value="L,D-transpeptidase catalytic domain-like"/>
    <property type="match status" value="1"/>
</dbReference>
<accession>A0A369M628</accession>
<evidence type="ECO:0000256" key="5">
    <source>
        <dbReference type="ARBA" id="ARBA00023316"/>
    </source>
</evidence>
<gene>
    <name evidence="8" type="ORF">C1877_05445</name>
</gene>
<evidence type="ECO:0000256" key="4">
    <source>
        <dbReference type="ARBA" id="ARBA00022984"/>
    </source>
</evidence>
<dbReference type="PROSITE" id="PS52029">
    <property type="entry name" value="LD_TPASE"/>
    <property type="match status" value="1"/>
</dbReference>
<organism evidence="8 9">
    <name type="scientific">Gordonibacter pamelaeae</name>
    <dbReference type="NCBI Taxonomy" id="471189"/>
    <lineage>
        <taxon>Bacteria</taxon>
        <taxon>Bacillati</taxon>
        <taxon>Actinomycetota</taxon>
        <taxon>Coriobacteriia</taxon>
        <taxon>Eggerthellales</taxon>
        <taxon>Eggerthellaceae</taxon>
        <taxon>Gordonibacter</taxon>
    </lineage>
</organism>
<dbReference type="CDD" id="cd16913">
    <property type="entry name" value="YkuD_like"/>
    <property type="match status" value="1"/>
</dbReference>
<dbReference type="Pfam" id="PF12229">
    <property type="entry name" value="PG_binding_4"/>
    <property type="match status" value="1"/>
</dbReference>
<dbReference type="OrthoDB" id="3176960at2"/>
<evidence type="ECO:0000256" key="6">
    <source>
        <dbReference type="PROSITE-ProRule" id="PRU01373"/>
    </source>
</evidence>
<comment type="pathway">
    <text evidence="1 6">Cell wall biogenesis; peptidoglycan biosynthesis.</text>
</comment>
<dbReference type="SUPFAM" id="SSF143985">
    <property type="entry name" value="L,D-transpeptidase pre-catalytic domain-like"/>
    <property type="match status" value="1"/>
</dbReference>
<dbReference type="UniPathway" id="UPA00219"/>
<evidence type="ECO:0000256" key="3">
    <source>
        <dbReference type="ARBA" id="ARBA00022960"/>
    </source>
</evidence>
<dbReference type="InterPro" id="IPR022029">
    <property type="entry name" value="YoaR-like_PG-bd"/>
</dbReference>
<dbReference type="PANTHER" id="PTHR30582:SF33">
    <property type="entry name" value="EXPORTED PROTEIN"/>
    <property type="match status" value="1"/>
</dbReference>
<evidence type="ECO:0000259" key="7">
    <source>
        <dbReference type="PROSITE" id="PS52029"/>
    </source>
</evidence>
<dbReference type="GO" id="GO:0071555">
    <property type="term" value="P:cell wall organization"/>
    <property type="evidence" value="ECO:0007669"/>
    <property type="project" value="UniProtKB-UniRule"/>
</dbReference>
<keyword evidence="3 6" id="KW-0133">Cell shape</keyword>
<protein>
    <recommendedName>
        <fullName evidence="7">L,D-TPase catalytic domain-containing protein</fullName>
    </recommendedName>
</protein>
<dbReference type="SUPFAM" id="SSF141523">
    <property type="entry name" value="L,D-transpeptidase catalytic domain-like"/>
    <property type="match status" value="1"/>
</dbReference>
<dbReference type="InterPro" id="IPR038054">
    <property type="entry name" value="LD_TPept-like_central_sf"/>
</dbReference>
<comment type="caution">
    <text evidence="8">The sequence shown here is derived from an EMBL/GenBank/DDBJ whole genome shotgun (WGS) entry which is preliminary data.</text>
</comment>
<keyword evidence="2" id="KW-0808">Transferase</keyword>
<dbReference type="GO" id="GO:0005576">
    <property type="term" value="C:extracellular region"/>
    <property type="evidence" value="ECO:0007669"/>
    <property type="project" value="TreeGrafter"/>
</dbReference>
<evidence type="ECO:0000313" key="8">
    <source>
        <dbReference type="EMBL" id="RDB65878.1"/>
    </source>
</evidence>
<reference evidence="8 9" key="1">
    <citation type="journal article" date="2018" name="Elife">
        <title>Discovery and characterization of a prevalent human gut bacterial enzyme sufficient for the inactivation of a family of plant toxins.</title>
        <authorList>
            <person name="Koppel N."/>
            <person name="Bisanz J.E."/>
            <person name="Pandelia M.E."/>
            <person name="Turnbaugh P.J."/>
            <person name="Balskus E.P."/>
        </authorList>
    </citation>
    <scope>NUCLEOTIDE SEQUENCE [LARGE SCALE GENOMIC DNA]</scope>
    <source>
        <strain evidence="8 9">3C</strain>
    </source>
</reference>
<proteinExistence type="predicted"/>
<feature type="domain" description="L,D-TPase catalytic" evidence="7">
    <location>
        <begin position="355"/>
        <end position="482"/>
    </location>
</feature>
<keyword evidence="4 6" id="KW-0573">Peptidoglycan synthesis</keyword>
<dbReference type="Pfam" id="PF03734">
    <property type="entry name" value="YkuD"/>
    <property type="match status" value="1"/>
</dbReference>
<name>A0A369M628_9ACTN</name>
<dbReference type="GO" id="GO:0018104">
    <property type="term" value="P:peptidoglycan-protein cross-linking"/>
    <property type="evidence" value="ECO:0007669"/>
    <property type="project" value="TreeGrafter"/>
</dbReference>
<dbReference type="InterPro" id="IPR038063">
    <property type="entry name" value="Transpep_catalytic_dom"/>
</dbReference>
<dbReference type="InterPro" id="IPR005490">
    <property type="entry name" value="LD_TPept_cat_dom"/>
</dbReference>
<evidence type="ECO:0000313" key="9">
    <source>
        <dbReference type="Proteomes" id="UP000254000"/>
    </source>
</evidence>
<dbReference type="Gene3D" id="3.10.20.800">
    <property type="match status" value="1"/>
</dbReference>
<dbReference type="Proteomes" id="UP000254000">
    <property type="component" value="Unassembled WGS sequence"/>
</dbReference>
<sequence>MLPVDVSEADAKGGRKPLKVLGIVLGVIVALLAVVYLAGALVFMDRFLPRTTVGDLDVSLKSSAEVQGMLADVIDDYVLKVEGQGFSLKLSAAEAGMRLDGRAATDAMHASANAWAWPLEILKAHDESDKLAATYNESGLGDTVRAAVDEFNKTATPPTDAVIAYSEAKGAFIVEPEAVGTALSYDAVIKAVDDAVLALQPTVKLGADVLQQPKVLSSDPKLTAAAEQANTMIKADLVLTMAGGTAGEVNADLISQWVRLGDDLSATLDEAALTAWVDELAAACNTVGTQRTYTRPDGKVVTVAGGVYGWSVDRDALLNLVKESVAAGTVQTAEVPCTSVGTGYNGAGAQDWGLRYCDIDLAEQYARFYDETGALIWESPIVSGIPDGVHDTSVGVYWLNQKASPSKLIGYENGKKIYESDVQYWMPFVGNVIGLHDADWQSSFGGTRYRDGAGSHGCVNLPPYKAAELYGIIQSGDVVVSHW</sequence>
<feature type="active site" description="Nucleophile" evidence="6">
    <location>
        <position position="458"/>
    </location>
</feature>
<dbReference type="GO" id="GO:0016740">
    <property type="term" value="F:transferase activity"/>
    <property type="evidence" value="ECO:0007669"/>
    <property type="project" value="UniProtKB-KW"/>
</dbReference>
<evidence type="ECO:0000256" key="1">
    <source>
        <dbReference type="ARBA" id="ARBA00004752"/>
    </source>
</evidence>
<dbReference type="GO" id="GO:0071972">
    <property type="term" value="F:peptidoglycan L,D-transpeptidase activity"/>
    <property type="evidence" value="ECO:0007669"/>
    <property type="project" value="TreeGrafter"/>
</dbReference>
<dbReference type="EMBL" id="PPTS01000003">
    <property type="protein sequence ID" value="RDB65878.1"/>
    <property type="molecule type" value="Genomic_DNA"/>
</dbReference>
<dbReference type="AlphaFoldDB" id="A0A369M628"/>